<gene>
    <name evidence="2" type="ORF">ISR29_03670</name>
</gene>
<evidence type="ECO:0000313" key="2">
    <source>
        <dbReference type="EMBL" id="MBL6903282.1"/>
    </source>
</evidence>
<dbReference type="SUPFAM" id="SSF74653">
    <property type="entry name" value="TolA/TonB C-terminal domain"/>
    <property type="match status" value="1"/>
</dbReference>
<proteinExistence type="predicted"/>
<feature type="transmembrane region" description="Helical" evidence="1">
    <location>
        <begin position="21"/>
        <end position="41"/>
    </location>
</feature>
<reference evidence="2" key="1">
    <citation type="submission" date="2020-10" db="EMBL/GenBank/DDBJ databases">
        <title>Microbiome of the Black Sea water column analyzed by genome centric metagenomics.</title>
        <authorList>
            <person name="Cabello-Yeves P.J."/>
            <person name="Callieri C."/>
            <person name="Picazo A."/>
            <person name="Mehrshad M."/>
            <person name="Haro-Moreno J.M."/>
            <person name="Roda-Garcia J."/>
            <person name="Dzembekova N."/>
            <person name="Slabakova V."/>
            <person name="Slabakova N."/>
            <person name="Moncheva S."/>
            <person name="Rodriguez-Valera F."/>
        </authorList>
    </citation>
    <scope>NUCLEOTIDE SEQUENCE</scope>
    <source>
        <strain evidence="2">BS30m-G43</strain>
    </source>
</reference>
<evidence type="ECO:0000313" key="3">
    <source>
        <dbReference type="Proteomes" id="UP000705230"/>
    </source>
</evidence>
<keyword evidence="1" id="KW-0812">Transmembrane</keyword>
<keyword evidence="1" id="KW-0472">Membrane</keyword>
<dbReference type="Gene3D" id="3.30.1150.10">
    <property type="match status" value="1"/>
</dbReference>
<organism evidence="2 3">
    <name type="scientific">SAR86 cluster bacterium</name>
    <dbReference type="NCBI Taxonomy" id="2030880"/>
    <lineage>
        <taxon>Bacteria</taxon>
        <taxon>Pseudomonadati</taxon>
        <taxon>Pseudomonadota</taxon>
        <taxon>Gammaproteobacteria</taxon>
        <taxon>SAR86 cluster</taxon>
    </lineage>
</organism>
<evidence type="ECO:0000256" key="1">
    <source>
        <dbReference type="SAM" id="Phobius"/>
    </source>
</evidence>
<sequence length="206" mass="23187">MSYAILSNKKVRRRLDIGKSTYISIGVHLLIIFGITFSNVYNLPTFDDSPIINIRLANSSIEQDGFLSMNEEAIDTFSPESSDSALTRKDMRAETYKVKRLEANSEVNSSEAFYLNSWQRKVETIGQSLIVASDYASSNQTVRLMATVDSFGNLLKSEILISSGDQETDKLALQILRESAPFSPFDEEMQKGYKILEIVRDWNFGG</sequence>
<protein>
    <submittedName>
        <fullName evidence="2">TonB C-terminal domain-containing protein</fullName>
    </submittedName>
</protein>
<dbReference type="Proteomes" id="UP000705230">
    <property type="component" value="Unassembled WGS sequence"/>
</dbReference>
<dbReference type="AlphaFoldDB" id="A0A937M0D5"/>
<accession>A0A937M0D5</accession>
<dbReference type="Pfam" id="PF13103">
    <property type="entry name" value="TonB_2"/>
    <property type="match status" value="1"/>
</dbReference>
<comment type="caution">
    <text evidence="2">The sequence shown here is derived from an EMBL/GenBank/DDBJ whole genome shotgun (WGS) entry which is preliminary data.</text>
</comment>
<dbReference type="EMBL" id="JADHSG010000003">
    <property type="protein sequence ID" value="MBL6903282.1"/>
    <property type="molecule type" value="Genomic_DNA"/>
</dbReference>
<keyword evidence="1" id="KW-1133">Transmembrane helix</keyword>
<name>A0A937M0D5_9GAMM</name>